<dbReference type="KEGG" id="clup:CLUP02_10506"/>
<accession>A0A9Q8WJM3</accession>
<dbReference type="AlphaFoldDB" id="A0A9Q8WJM3"/>
<gene>
    <name evidence="1" type="ORF">CLUP02_10506</name>
</gene>
<protein>
    <submittedName>
        <fullName evidence="1">Uncharacterized protein</fullName>
    </submittedName>
</protein>
<keyword evidence="2" id="KW-1185">Reference proteome</keyword>
<proteinExistence type="predicted"/>
<evidence type="ECO:0000313" key="2">
    <source>
        <dbReference type="Proteomes" id="UP000830671"/>
    </source>
</evidence>
<dbReference type="GeneID" id="73344492"/>
<sequence>MTAETRKGEEWRFGVFYNSEAAGKKGKKKWKMVVGERETVGSLSSKMDTTTGNAGRRTPHRKDLLLGTRYKMNRGELGTVKYLPACLRLGTLGYKYSTTYLEQDPVDDVRGPGMDQEPNSRQLLTLSRGTLLLGSGEVPLWRGKYLRKREVLVGPGPALALDNLPCIAGQAARGLPGGPRAGAGVGKSWDRRLKYEYFASEVFQSTFPDMATWRQTERKPEAEQKHTTTLLPATINVSINAMRRRDVCRTMPRANTRWPVLPLSRVSKKQRLSLHLAIQPFKASSADADMAPLESLEAADHFPNFSYPRPQKSAGAYGNLTKGKALDHFGRGADPPPQSFRSVVSPVSCASVSWRVVHSMLHAASLQPTRPTTPFRHHPSRLFSRFYLSFRARFGNKEIHRQACEFDVRQKPQETGGEIRGMAPGAVTLVPGLPIIAIYPYRIGSTPVDDRFLVTGGPNDSPPGTKAAWPTPATQTGPILHLCSALQGLSSLSPSSLSTRPGIQCICCDDNQTLRSDFGSRQGPTGSEIVDCPNVTLKSERARVPDVLTRSVIVSPPKTDPPIQTCHTVDAVGVGDGRKPRYLCGTAIAKLYPLPAFRAVLGRAHFTSESRLKEAQRSNSLECSRAQCSTSQISLFGKRTGLVNSRQSHPR</sequence>
<dbReference type="RefSeq" id="XP_049146627.1">
    <property type="nucleotide sequence ID" value="XM_049289482.1"/>
</dbReference>
<organism evidence="1 2">
    <name type="scientific">Colletotrichum lupini</name>
    <dbReference type="NCBI Taxonomy" id="145971"/>
    <lineage>
        <taxon>Eukaryota</taxon>
        <taxon>Fungi</taxon>
        <taxon>Dikarya</taxon>
        <taxon>Ascomycota</taxon>
        <taxon>Pezizomycotina</taxon>
        <taxon>Sordariomycetes</taxon>
        <taxon>Hypocreomycetidae</taxon>
        <taxon>Glomerellales</taxon>
        <taxon>Glomerellaceae</taxon>
        <taxon>Colletotrichum</taxon>
        <taxon>Colletotrichum acutatum species complex</taxon>
    </lineage>
</organism>
<name>A0A9Q8WJM3_9PEZI</name>
<dbReference type="Proteomes" id="UP000830671">
    <property type="component" value="Chromosome 5"/>
</dbReference>
<evidence type="ECO:0000313" key="1">
    <source>
        <dbReference type="EMBL" id="UQC85010.1"/>
    </source>
</evidence>
<reference evidence="1" key="1">
    <citation type="journal article" date="2021" name="Mol. Plant Microbe Interact.">
        <title>Complete Genome Sequence of the Plant-Pathogenic Fungus Colletotrichum lupini.</title>
        <authorList>
            <person name="Baroncelli R."/>
            <person name="Pensec F."/>
            <person name="Da Lio D."/>
            <person name="Boufleur T."/>
            <person name="Vicente I."/>
            <person name="Sarrocco S."/>
            <person name="Picot A."/>
            <person name="Baraldi E."/>
            <person name="Sukno S."/>
            <person name="Thon M."/>
            <person name="Le Floch G."/>
        </authorList>
    </citation>
    <scope>NUCLEOTIDE SEQUENCE</scope>
    <source>
        <strain evidence="1">IMI 504893</strain>
    </source>
</reference>
<dbReference type="EMBL" id="CP019477">
    <property type="protein sequence ID" value="UQC85010.1"/>
    <property type="molecule type" value="Genomic_DNA"/>
</dbReference>